<sequence length="120" mass="13320">KYVGVTRRYHAWLLELGAIDMASGMARKLAQSIDDVAQLQCATCLAWHHCIVQAHCLNCSSCTHRTGVEQAWTRRRASMTCGLVRPSAAVAHSTAHSLDTCMLLLYNAFRTPLTLIKLHL</sequence>
<protein>
    <submittedName>
        <fullName evidence="1">Uncharacterized protein</fullName>
    </submittedName>
</protein>
<evidence type="ECO:0000313" key="1">
    <source>
        <dbReference type="EMBL" id="MCE5165847.1"/>
    </source>
</evidence>
<proteinExistence type="predicted"/>
<name>A0ABS8Y5H4_DATST</name>
<evidence type="ECO:0000313" key="2">
    <source>
        <dbReference type="Proteomes" id="UP000823775"/>
    </source>
</evidence>
<comment type="caution">
    <text evidence="1">The sequence shown here is derived from an EMBL/GenBank/DDBJ whole genome shotgun (WGS) entry which is preliminary data.</text>
</comment>
<dbReference type="EMBL" id="JACEIK010017382">
    <property type="protein sequence ID" value="MCE5165847.1"/>
    <property type="molecule type" value="Genomic_DNA"/>
</dbReference>
<gene>
    <name evidence="1" type="ORF">HAX54_012598</name>
</gene>
<feature type="non-terminal residue" evidence="1">
    <location>
        <position position="1"/>
    </location>
</feature>
<accession>A0ABS8Y5H4</accession>
<keyword evidence="2" id="KW-1185">Reference proteome</keyword>
<dbReference type="Proteomes" id="UP000823775">
    <property type="component" value="Unassembled WGS sequence"/>
</dbReference>
<reference evidence="1 2" key="1">
    <citation type="journal article" date="2021" name="BMC Genomics">
        <title>Datura genome reveals duplications of psychoactive alkaloid biosynthetic genes and high mutation rate following tissue culture.</title>
        <authorList>
            <person name="Rajewski A."/>
            <person name="Carter-House D."/>
            <person name="Stajich J."/>
            <person name="Litt A."/>
        </authorList>
    </citation>
    <scope>NUCLEOTIDE SEQUENCE [LARGE SCALE GENOMIC DNA]</scope>
    <source>
        <strain evidence="1">AR-01</strain>
    </source>
</reference>
<organism evidence="1 2">
    <name type="scientific">Datura stramonium</name>
    <name type="common">Jimsonweed</name>
    <name type="synonym">Common thornapple</name>
    <dbReference type="NCBI Taxonomy" id="4076"/>
    <lineage>
        <taxon>Eukaryota</taxon>
        <taxon>Viridiplantae</taxon>
        <taxon>Streptophyta</taxon>
        <taxon>Embryophyta</taxon>
        <taxon>Tracheophyta</taxon>
        <taxon>Spermatophyta</taxon>
        <taxon>Magnoliopsida</taxon>
        <taxon>eudicotyledons</taxon>
        <taxon>Gunneridae</taxon>
        <taxon>Pentapetalae</taxon>
        <taxon>asterids</taxon>
        <taxon>lamiids</taxon>
        <taxon>Solanales</taxon>
        <taxon>Solanaceae</taxon>
        <taxon>Solanoideae</taxon>
        <taxon>Datureae</taxon>
        <taxon>Datura</taxon>
    </lineage>
</organism>